<gene>
    <name evidence="1" type="ORF">CLCR_09361</name>
</gene>
<dbReference type="VEuPathDB" id="FungiDB:CLCR_09361"/>
<proteinExistence type="predicted"/>
<comment type="caution">
    <text evidence="1">The sequence shown here is derived from an EMBL/GenBank/DDBJ whole genome shotgun (WGS) entry which is preliminary data.</text>
</comment>
<keyword evidence="2" id="KW-1185">Reference proteome</keyword>
<dbReference type="AlphaFoldDB" id="A0A1C1CUD8"/>
<dbReference type="EMBL" id="LGRB01000009">
    <property type="protein sequence ID" value="OCT52142.1"/>
    <property type="molecule type" value="Genomic_DNA"/>
</dbReference>
<evidence type="ECO:0000313" key="2">
    <source>
        <dbReference type="Proteomes" id="UP000094526"/>
    </source>
</evidence>
<reference evidence="2" key="1">
    <citation type="submission" date="2015-07" db="EMBL/GenBank/DDBJ databases">
        <authorList>
            <person name="Teixeira M.M."/>
            <person name="Souza R.C."/>
            <person name="Almeida L.G."/>
            <person name="Vicente V.A."/>
            <person name="de Hoog S."/>
            <person name="Bocca A.L."/>
            <person name="de Almeida S.R."/>
            <person name="Vasconcelos A.T."/>
            <person name="Felipe M.S."/>
        </authorList>
    </citation>
    <scope>NUCLEOTIDE SEQUENCE [LARGE SCALE GENOMIC DNA]</scope>
    <source>
        <strain evidence="2">KSF</strain>
    </source>
</reference>
<dbReference type="Proteomes" id="UP000094526">
    <property type="component" value="Unassembled WGS sequence"/>
</dbReference>
<protein>
    <submittedName>
        <fullName evidence="1">Uncharacterized protein</fullName>
    </submittedName>
</protein>
<sequence length="80" mass="8449">MPRVIYGPSPDAALMQSAASLSSAKIIALTPSHTWSTAIMKHETGDSTSESRHEDIPFPSLDLSVALSLAATTRDAPARD</sequence>
<organism evidence="1 2">
    <name type="scientific">Cladophialophora carrionii</name>
    <dbReference type="NCBI Taxonomy" id="86049"/>
    <lineage>
        <taxon>Eukaryota</taxon>
        <taxon>Fungi</taxon>
        <taxon>Dikarya</taxon>
        <taxon>Ascomycota</taxon>
        <taxon>Pezizomycotina</taxon>
        <taxon>Eurotiomycetes</taxon>
        <taxon>Chaetothyriomycetidae</taxon>
        <taxon>Chaetothyriales</taxon>
        <taxon>Herpotrichiellaceae</taxon>
        <taxon>Cladophialophora</taxon>
    </lineage>
</organism>
<evidence type="ECO:0000313" key="1">
    <source>
        <dbReference type="EMBL" id="OCT52142.1"/>
    </source>
</evidence>
<name>A0A1C1CUD8_9EURO</name>
<accession>A0A1C1CUD8</accession>